<keyword evidence="9" id="KW-0407">Ion channel</keyword>
<evidence type="ECO:0000256" key="6">
    <source>
        <dbReference type="ARBA" id="ARBA00023136"/>
    </source>
</evidence>
<feature type="transmembrane region" description="Helical" evidence="10">
    <location>
        <begin position="360"/>
        <end position="384"/>
    </location>
</feature>
<dbReference type="InterPro" id="IPR050368">
    <property type="entry name" value="ClC-type_chloride_channel"/>
</dbReference>
<comment type="subcellular location">
    <subcellularLocation>
        <location evidence="1">Membrane</location>
        <topology evidence="1">Multi-pass membrane protein</topology>
    </subcellularLocation>
</comment>
<gene>
    <name evidence="11" type="ORF">JKG61_15915</name>
</gene>
<feature type="transmembrane region" description="Helical" evidence="10">
    <location>
        <begin position="260"/>
        <end position="282"/>
    </location>
</feature>
<dbReference type="PANTHER" id="PTHR43427:SF6">
    <property type="entry name" value="CHLORIDE CHANNEL PROTEIN CLC-E"/>
    <property type="match status" value="1"/>
</dbReference>
<evidence type="ECO:0000256" key="7">
    <source>
        <dbReference type="ARBA" id="ARBA00023173"/>
    </source>
</evidence>
<dbReference type="PRINTS" id="PR00762">
    <property type="entry name" value="CLCHANNEL"/>
</dbReference>
<name>A0ABS1R6A3_9SPHI</name>
<feature type="transmembrane region" description="Helical" evidence="10">
    <location>
        <begin position="302"/>
        <end position="324"/>
    </location>
</feature>
<evidence type="ECO:0000313" key="11">
    <source>
        <dbReference type="EMBL" id="MBL1410241.1"/>
    </source>
</evidence>
<feature type="transmembrane region" description="Helical" evidence="10">
    <location>
        <begin position="110"/>
        <end position="134"/>
    </location>
</feature>
<dbReference type="Proteomes" id="UP000625283">
    <property type="component" value="Unassembled WGS sequence"/>
</dbReference>
<dbReference type="PROSITE" id="PS51257">
    <property type="entry name" value="PROKAR_LIPOPROTEIN"/>
    <property type="match status" value="1"/>
</dbReference>
<sequence length="438" mass="48879">MLKQQTFRKRVIRYNYFKLFLSVVLVSLISCILAFSLKHLTEFFQHYIYHYIQGQQVALFILLPSIGITSIYFLRKYVFQNRKNKGIKEIYTTLETRKDHLPFFKIPSHFINGFLTVIFGGSTGVEVSTVVATATVGNQAYKRVHSAWAFKTELICAAVTAGVTVLFGSGIGGLLFAFEVIARRFSKTLLFSGMVSMILAYAFVYFFDSKPILPFEVTHWNLSALPYIFLLAILGGILALYFTKLVIYAKHYFGAIKSNFIRVNLGAITVGALIFFLPQLYGDSYAGLHELLTWGQLHPMSQLTWLPLLLLLFLKPLAASLTLGAGGDGGVFAPSIVAGAFLGMLFAQLCNHWFGTELILLNFALFGAVAMLSAAIHAPFAALFIIMSVVPNGLQLFIPLLIASIIAKIFAKWVYPYNVYTHKEEHSLSLPTAFPQKQ</sequence>
<evidence type="ECO:0000313" key="12">
    <source>
        <dbReference type="Proteomes" id="UP000625283"/>
    </source>
</evidence>
<evidence type="ECO:0000256" key="4">
    <source>
        <dbReference type="ARBA" id="ARBA00022989"/>
    </source>
</evidence>
<dbReference type="Gene3D" id="1.10.3080.10">
    <property type="entry name" value="Clc chloride channel"/>
    <property type="match status" value="1"/>
</dbReference>
<feature type="transmembrane region" description="Helical" evidence="10">
    <location>
        <begin position="16"/>
        <end position="37"/>
    </location>
</feature>
<keyword evidence="8" id="KW-0868">Chloride</keyword>
<feature type="transmembrane region" description="Helical" evidence="10">
    <location>
        <begin position="227"/>
        <end position="248"/>
    </location>
</feature>
<feature type="transmembrane region" description="Helical" evidence="10">
    <location>
        <begin position="189"/>
        <end position="207"/>
    </location>
</feature>
<dbReference type="InterPro" id="IPR014743">
    <property type="entry name" value="Cl-channel_core"/>
</dbReference>
<evidence type="ECO:0000256" key="9">
    <source>
        <dbReference type="ARBA" id="ARBA00023303"/>
    </source>
</evidence>
<evidence type="ECO:0000256" key="3">
    <source>
        <dbReference type="ARBA" id="ARBA00022692"/>
    </source>
</evidence>
<keyword evidence="6 10" id="KW-0472">Membrane</keyword>
<keyword evidence="4 10" id="KW-1133">Transmembrane helix</keyword>
<dbReference type="RefSeq" id="WP_202103944.1">
    <property type="nucleotide sequence ID" value="NZ_JAERTY010000009.1"/>
</dbReference>
<comment type="caution">
    <text evidence="11">The sequence shown here is derived from an EMBL/GenBank/DDBJ whole genome shotgun (WGS) entry which is preliminary data.</text>
</comment>
<protein>
    <submittedName>
        <fullName evidence="11">Chloride channel protein</fullName>
    </submittedName>
</protein>
<dbReference type="PANTHER" id="PTHR43427">
    <property type="entry name" value="CHLORIDE CHANNEL PROTEIN CLC-E"/>
    <property type="match status" value="1"/>
</dbReference>
<keyword evidence="5" id="KW-0406">Ion transport</keyword>
<dbReference type="SUPFAM" id="SSF81340">
    <property type="entry name" value="Clc chloride channel"/>
    <property type="match status" value="1"/>
</dbReference>
<dbReference type="Pfam" id="PF00654">
    <property type="entry name" value="Voltage_CLC"/>
    <property type="match status" value="1"/>
</dbReference>
<dbReference type="EMBL" id="JAERTY010000009">
    <property type="protein sequence ID" value="MBL1410241.1"/>
    <property type="molecule type" value="Genomic_DNA"/>
</dbReference>
<organism evidence="11 12">
    <name type="scientific">Sphingobacterium faecale</name>
    <dbReference type="NCBI Taxonomy" id="2803775"/>
    <lineage>
        <taxon>Bacteria</taxon>
        <taxon>Pseudomonadati</taxon>
        <taxon>Bacteroidota</taxon>
        <taxon>Sphingobacteriia</taxon>
        <taxon>Sphingobacteriales</taxon>
        <taxon>Sphingobacteriaceae</taxon>
        <taxon>Sphingobacterium</taxon>
    </lineage>
</organism>
<keyword evidence="12" id="KW-1185">Reference proteome</keyword>
<proteinExistence type="predicted"/>
<dbReference type="InterPro" id="IPR001807">
    <property type="entry name" value="ClC"/>
</dbReference>
<keyword evidence="3 10" id="KW-0812">Transmembrane</keyword>
<dbReference type="CDD" id="cd00400">
    <property type="entry name" value="Voltage_gated_ClC"/>
    <property type="match status" value="1"/>
</dbReference>
<feature type="transmembrane region" description="Helical" evidence="10">
    <location>
        <begin position="154"/>
        <end position="177"/>
    </location>
</feature>
<feature type="transmembrane region" description="Helical" evidence="10">
    <location>
        <begin position="57"/>
        <end position="74"/>
    </location>
</feature>
<keyword evidence="2" id="KW-0813">Transport</keyword>
<feature type="transmembrane region" description="Helical" evidence="10">
    <location>
        <begin position="331"/>
        <end position="354"/>
    </location>
</feature>
<accession>A0ABS1R6A3</accession>
<evidence type="ECO:0000256" key="5">
    <source>
        <dbReference type="ARBA" id="ARBA00023065"/>
    </source>
</evidence>
<evidence type="ECO:0000256" key="2">
    <source>
        <dbReference type="ARBA" id="ARBA00022448"/>
    </source>
</evidence>
<evidence type="ECO:0000256" key="10">
    <source>
        <dbReference type="SAM" id="Phobius"/>
    </source>
</evidence>
<feature type="transmembrane region" description="Helical" evidence="10">
    <location>
        <begin position="396"/>
        <end position="415"/>
    </location>
</feature>
<reference evidence="11 12" key="1">
    <citation type="submission" date="2021-01" db="EMBL/GenBank/DDBJ databases">
        <title>C459-1 draft genome sequence.</title>
        <authorList>
            <person name="Zhang X.-F."/>
        </authorList>
    </citation>
    <scope>NUCLEOTIDE SEQUENCE [LARGE SCALE GENOMIC DNA]</scope>
    <source>
        <strain evidence="12">C459-1</strain>
    </source>
</reference>
<evidence type="ECO:0000256" key="1">
    <source>
        <dbReference type="ARBA" id="ARBA00004141"/>
    </source>
</evidence>
<keyword evidence="7" id="KW-0869">Chloride channel</keyword>
<evidence type="ECO:0000256" key="8">
    <source>
        <dbReference type="ARBA" id="ARBA00023214"/>
    </source>
</evidence>